<feature type="compositionally biased region" description="Basic residues" evidence="1">
    <location>
        <begin position="48"/>
        <end position="58"/>
    </location>
</feature>
<feature type="region of interest" description="Disordered" evidence="1">
    <location>
        <begin position="1"/>
        <end position="95"/>
    </location>
</feature>
<feature type="compositionally biased region" description="Acidic residues" evidence="1">
    <location>
        <begin position="295"/>
        <end position="312"/>
    </location>
</feature>
<dbReference type="EMBL" id="JAAOAN010000625">
    <property type="protein sequence ID" value="KAF5702338.1"/>
    <property type="molecule type" value="Genomic_DNA"/>
</dbReference>
<proteinExistence type="predicted"/>
<protein>
    <submittedName>
        <fullName evidence="2">Uncharacterized protein</fullName>
    </submittedName>
</protein>
<feature type="region of interest" description="Disordered" evidence="1">
    <location>
        <begin position="283"/>
        <end position="322"/>
    </location>
</feature>
<dbReference type="Proteomes" id="UP000544331">
    <property type="component" value="Unassembled WGS sequence"/>
</dbReference>
<evidence type="ECO:0000313" key="3">
    <source>
        <dbReference type="Proteomes" id="UP000544331"/>
    </source>
</evidence>
<reference evidence="2 3" key="1">
    <citation type="submission" date="2020-05" db="EMBL/GenBank/DDBJ databases">
        <title>Identification and distribution of gene clusters putatively required for synthesis of sphingolipid metabolism inhibitors in phylogenetically diverse species of the filamentous fungus Fusarium.</title>
        <authorList>
            <person name="Kim H.-S."/>
            <person name="Busman M."/>
            <person name="Brown D.W."/>
            <person name="Divon H."/>
            <person name="Uhlig S."/>
            <person name="Proctor R.H."/>
        </authorList>
    </citation>
    <scope>NUCLEOTIDE SEQUENCE [LARGE SCALE GENOMIC DNA]</scope>
    <source>
        <strain evidence="2 3">NRRL 66235</strain>
    </source>
</reference>
<comment type="caution">
    <text evidence="2">The sequence shown here is derived from an EMBL/GenBank/DDBJ whole genome shotgun (WGS) entry which is preliminary data.</text>
</comment>
<evidence type="ECO:0000256" key="1">
    <source>
        <dbReference type="SAM" id="MobiDB-lite"/>
    </source>
</evidence>
<organism evidence="2 3">
    <name type="scientific">Fusarium mundagurra</name>
    <dbReference type="NCBI Taxonomy" id="1567541"/>
    <lineage>
        <taxon>Eukaryota</taxon>
        <taxon>Fungi</taxon>
        <taxon>Dikarya</taxon>
        <taxon>Ascomycota</taxon>
        <taxon>Pezizomycotina</taxon>
        <taxon>Sordariomycetes</taxon>
        <taxon>Hypocreomycetidae</taxon>
        <taxon>Hypocreales</taxon>
        <taxon>Nectriaceae</taxon>
        <taxon>Fusarium</taxon>
        <taxon>Fusarium fujikuroi species complex</taxon>
    </lineage>
</organism>
<dbReference type="OrthoDB" id="5098981at2759"/>
<accession>A0A8H5XY72</accession>
<dbReference type="AlphaFoldDB" id="A0A8H5XY72"/>
<gene>
    <name evidence="2" type="ORF">FMUND_13507</name>
</gene>
<feature type="compositionally biased region" description="Polar residues" evidence="1">
    <location>
        <begin position="313"/>
        <end position="322"/>
    </location>
</feature>
<keyword evidence="3" id="KW-1185">Reference proteome</keyword>
<evidence type="ECO:0000313" key="2">
    <source>
        <dbReference type="EMBL" id="KAF5702338.1"/>
    </source>
</evidence>
<name>A0A8H5XY72_9HYPO</name>
<sequence>MSDAKKNTRATPSEKFGPFFQTDASKPKPKPKAKAEKLTQPKNEQKPPRARKNPRKAKSPVVVVPDSEGSQCEDGPESQAATSVRRRVRTKRAATPILSPAPKRLKSLELPMESTFDEEPVGEASPELTTRSPAPVQRHQVACRECIDRWRTNPSWVCEMTESGKRPCISCETDGLECSDDMLEDSRMDVQRVHEMADRHRLGLVVDPEEWRTGLSCVLSSLQTFDAWHRARSASMQVKRVAAEVERHMREERAELNALKVALEEEKARREKLEGQLRAMRAQLNGLKAGKNGDDEGAWEEGGEEGNEDGNVSEDQNAGSAE</sequence>
<feature type="compositionally biased region" description="Basic and acidic residues" evidence="1">
    <location>
        <begin position="33"/>
        <end position="47"/>
    </location>
</feature>